<evidence type="ECO:0000313" key="4">
    <source>
        <dbReference type="Proteomes" id="UP001447188"/>
    </source>
</evidence>
<keyword evidence="4" id="KW-1185">Reference proteome</keyword>
<comment type="caution">
    <text evidence="3">The sequence shown here is derived from an EMBL/GenBank/DDBJ whole genome shotgun (WGS) entry which is preliminary data.</text>
</comment>
<dbReference type="PANTHER" id="PTHR43530">
    <property type="entry name" value="QUEUINE TRNA-RIBOSYLTRANSFERASE CATALYTIC SUBUNIT 1"/>
    <property type="match status" value="1"/>
</dbReference>
<dbReference type="Pfam" id="PF01702">
    <property type="entry name" value="TGT"/>
    <property type="match status" value="2"/>
</dbReference>
<evidence type="ECO:0000256" key="1">
    <source>
        <dbReference type="ARBA" id="ARBA00022833"/>
    </source>
</evidence>
<feature type="domain" description="tRNA-guanine(15) transglycosylase-like" evidence="2">
    <location>
        <begin position="1"/>
        <end position="213"/>
    </location>
</feature>
<dbReference type="Proteomes" id="UP001447188">
    <property type="component" value="Unassembled WGS sequence"/>
</dbReference>
<organism evidence="3 4">
    <name type="scientific">Discina gigas</name>
    <dbReference type="NCBI Taxonomy" id="1032678"/>
    <lineage>
        <taxon>Eukaryota</taxon>
        <taxon>Fungi</taxon>
        <taxon>Dikarya</taxon>
        <taxon>Ascomycota</taxon>
        <taxon>Pezizomycotina</taxon>
        <taxon>Pezizomycetes</taxon>
        <taxon>Pezizales</taxon>
        <taxon>Discinaceae</taxon>
        <taxon>Discina</taxon>
    </lineage>
</organism>
<dbReference type="EMBL" id="JBBBZM010000022">
    <property type="protein sequence ID" value="KAL0638395.1"/>
    <property type="molecule type" value="Genomic_DNA"/>
</dbReference>
<dbReference type="InterPro" id="IPR036511">
    <property type="entry name" value="TGT-like_sf"/>
</dbReference>
<dbReference type="InterPro" id="IPR002616">
    <property type="entry name" value="tRNA_ribo_trans-like"/>
</dbReference>
<name>A0ABR3GRG2_9PEZI</name>
<dbReference type="SUPFAM" id="SSF51713">
    <property type="entry name" value="tRNA-guanine transglycosylase"/>
    <property type="match status" value="1"/>
</dbReference>
<gene>
    <name evidence="3" type="ORF">Q9L58_002538</name>
</gene>
<proteinExistence type="predicted"/>
<dbReference type="NCBIfam" id="TIGR00449">
    <property type="entry name" value="tgt_general"/>
    <property type="match status" value="1"/>
</dbReference>
<feature type="domain" description="tRNA-guanine(15) transglycosylase-like" evidence="2">
    <location>
        <begin position="248"/>
        <end position="302"/>
    </location>
</feature>
<reference evidence="3 4" key="1">
    <citation type="submission" date="2024-02" db="EMBL/GenBank/DDBJ databases">
        <title>Discinaceae phylogenomics.</title>
        <authorList>
            <person name="Dirks A.C."/>
            <person name="James T.Y."/>
        </authorList>
    </citation>
    <scope>NUCLEOTIDE SEQUENCE [LARGE SCALE GENOMIC DNA]</scope>
    <source>
        <strain evidence="3 4">ACD0624</strain>
    </source>
</reference>
<sequence>MVSLLDLATITEQGVEFISPHDGTPMLLTPEHSISLQHSIGSDIIMQLDDVIATTSPDEARMREAMYRSIRWLDRCIEEHLKLDPLAVTKKGGLDLEMRRECCEEMVKRDTPGIAIGGLSGGEAKEQYCQVVNTCTDLLPEGKPRYVMGVGYPEDLVVSVALGADMFDCVWGTRTARFGNAVTSAGVLNLRSASYAEDFTPIDLNCQCLVCRTLDSPPPPLLNGSICEPSYVGGVVGSDTYTGRGLGITKAYIHHLVAKETVGAHLLTMHNVTYLLSLMAKAREAIVEDRYPEFVKNFFYGWHQGDKSKYPIWAVDALKVVGIDLLDN</sequence>
<evidence type="ECO:0000313" key="3">
    <source>
        <dbReference type="EMBL" id="KAL0638395.1"/>
    </source>
</evidence>
<dbReference type="Gene3D" id="3.20.20.105">
    <property type="entry name" value="Queuine tRNA-ribosyltransferase-like"/>
    <property type="match status" value="1"/>
</dbReference>
<evidence type="ECO:0000259" key="2">
    <source>
        <dbReference type="Pfam" id="PF01702"/>
    </source>
</evidence>
<protein>
    <recommendedName>
        <fullName evidence="2">tRNA-guanine(15) transglycosylase-like domain-containing protein</fullName>
    </recommendedName>
</protein>
<keyword evidence="1" id="KW-0862">Zinc</keyword>
<dbReference type="PANTHER" id="PTHR43530:SF1">
    <property type="entry name" value="QUEUINE TRNA-RIBOSYLTRANSFERASE CATALYTIC SUBUNIT 1"/>
    <property type="match status" value="1"/>
</dbReference>
<accession>A0ABR3GRG2</accession>